<dbReference type="GO" id="GO:0016887">
    <property type="term" value="F:ATP hydrolysis activity"/>
    <property type="evidence" value="ECO:0007669"/>
    <property type="project" value="InterPro"/>
</dbReference>
<accession>A0AAU9VDP7</accession>
<keyword evidence="5" id="KW-1133">Transmembrane helix</keyword>
<dbReference type="EMBL" id="CAKOGL010000031">
    <property type="protein sequence ID" value="CAH2108528.1"/>
    <property type="molecule type" value="Genomic_DNA"/>
</dbReference>
<feature type="domain" description="ABC transporter" evidence="7">
    <location>
        <begin position="9"/>
        <end position="93"/>
    </location>
</feature>
<keyword evidence="4" id="KW-0812">Transmembrane</keyword>
<evidence type="ECO:0000256" key="4">
    <source>
        <dbReference type="ARBA" id="ARBA00022692"/>
    </source>
</evidence>
<dbReference type="SUPFAM" id="SSF52540">
    <property type="entry name" value="P-loop containing nucleoside triphosphate hydrolases"/>
    <property type="match status" value="1"/>
</dbReference>
<dbReference type="GO" id="GO:0042626">
    <property type="term" value="F:ATPase-coupled transmembrane transporter activity"/>
    <property type="evidence" value="ECO:0007669"/>
    <property type="project" value="TreeGrafter"/>
</dbReference>
<evidence type="ECO:0000313" key="8">
    <source>
        <dbReference type="EMBL" id="CAH2108528.1"/>
    </source>
</evidence>
<protein>
    <recommendedName>
        <fullName evidence="7">ABC transporter domain-containing protein</fullName>
    </recommendedName>
</protein>
<evidence type="ECO:0000259" key="7">
    <source>
        <dbReference type="Pfam" id="PF00005"/>
    </source>
</evidence>
<evidence type="ECO:0000256" key="5">
    <source>
        <dbReference type="ARBA" id="ARBA00022989"/>
    </source>
</evidence>
<reference evidence="8" key="1">
    <citation type="submission" date="2022-03" db="EMBL/GenBank/DDBJ databases">
        <authorList>
            <person name="Tunstrom K."/>
        </authorList>
    </citation>
    <scope>NUCLEOTIDE SEQUENCE</scope>
</reference>
<dbReference type="Pfam" id="PF00005">
    <property type="entry name" value="ABC_tran"/>
    <property type="match status" value="1"/>
</dbReference>
<organism evidence="8 9">
    <name type="scientific">Euphydryas editha</name>
    <name type="common">Edith's checkerspot</name>
    <dbReference type="NCBI Taxonomy" id="104508"/>
    <lineage>
        <taxon>Eukaryota</taxon>
        <taxon>Metazoa</taxon>
        <taxon>Ecdysozoa</taxon>
        <taxon>Arthropoda</taxon>
        <taxon>Hexapoda</taxon>
        <taxon>Insecta</taxon>
        <taxon>Pterygota</taxon>
        <taxon>Neoptera</taxon>
        <taxon>Endopterygota</taxon>
        <taxon>Lepidoptera</taxon>
        <taxon>Glossata</taxon>
        <taxon>Ditrysia</taxon>
        <taxon>Papilionoidea</taxon>
        <taxon>Nymphalidae</taxon>
        <taxon>Nymphalinae</taxon>
        <taxon>Euphydryas</taxon>
    </lineage>
</organism>
<sequence length="121" mass="13287">MSVQERRILNNVSGEFRSGELTCILGPSGAGKSTLLNILAGYTSYGVNGRITVNGHARDMRVFKKLSSYIMQDDLLQPQLTVSESMMIAADLKLGKELGKAEKGLIVSKLYLSYFPSFTSY</sequence>
<dbReference type="Proteomes" id="UP001153954">
    <property type="component" value="Unassembled WGS sequence"/>
</dbReference>
<dbReference type="GO" id="GO:0005886">
    <property type="term" value="C:plasma membrane"/>
    <property type="evidence" value="ECO:0007669"/>
    <property type="project" value="TreeGrafter"/>
</dbReference>
<dbReference type="PANTHER" id="PTHR48041">
    <property type="entry name" value="ABC TRANSPORTER G FAMILY MEMBER 28"/>
    <property type="match status" value="1"/>
</dbReference>
<dbReference type="InterPro" id="IPR050352">
    <property type="entry name" value="ABCG_transporters"/>
</dbReference>
<comment type="caution">
    <text evidence="8">The sequence shown here is derived from an EMBL/GenBank/DDBJ whole genome shotgun (WGS) entry which is preliminary data.</text>
</comment>
<name>A0AAU9VDP7_EUPED</name>
<evidence type="ECO:0000256" key="6">
    <source>
        <dbReference type="ARBA" id="ARBA00023136"/>
    </source>
</evidence>
<keyword evidence="6" id="KW-0472">Membrane</keyword>
<evidence type="ECO:0000313" key="9">
    <source>
        <dbReference type="Proteomes" id="UP001153954"/>
    </source>
</evidence>
<dbReference type="AlphaFoldDB" id="A0AAU9VDP7"/>
<comment type="subcellular location">
    <subcellularLocation>
        <location evidence="1">Membrane</location>
        <topology evidence="1">Multi-pass membrane protein</topology>
    </subcellularLocation>
</comment>
<keyword evidence="9" id="KW-1185">Reference proteome</keyword>
<evidence type="ECO:0000256" key="2">
    <source>
        <dbReference type="ARBA" id="ARBA00005814"/>
    </source>
</evidence>
<keyword evidence="3" id="KW-0813">Transport</keyword>
<dbReference type="InterPro" id="IPR027417">
    <property type="entry name" value="P-loop_NTPase"/>
</dbReference>
<comment type="similarity">
    <text evidence="2">Belongs to the ABC transporter superfamily. ABCG family. Eye pigment precursor importer (TC 3.A.1.204) subfamily.</text>
</comment>
<dbReference type="InterPro" id="IPR003439">
    <property type="entry name" value="ABC_transporter-like_ATP-bd"/>
</dbReference>
<dbReference type="Gene3D" id="3.40.50.300">
    <property type="entry name" value="P-loop containing nucleotide triphosphate hydrolases"/>
    <property type="match status" value="1"/>
</dbReference>
<dbReference type="GO" id="GO:0005524">
    <property type="term" value="F:ATP binding"/>
    <property type="evidence" value="ECO:0007669"/>
    <property type="project" value="InterPro"/>
</dbReference>
<proteinExistence type="inferred from homology"/>
<gene>
    <name evidence="8" type="ORF">EEDITHA_LOCUS22456</name>
</gene>
<evidence type="ECO:0000256" key="1">
    <source>
        <dbReference type="ARBA" id="ARBA00004141"/>
    </source>
</evidence>
<dbReference type="PANTHER" id="PTHR48041:SF78">
    <property type="entry name" value="ABC TRANSPORTER EXPRESSED IN TRACHEA, ISOFORM A"/>
    <property type="match status" value="1"/>
</dbReference>
<evidence type="ECO:0000256" key="3">
    <source>
        <dbReference type="ARBA" id="ARBA00022448"/>
    </source>
</evidence>